<keyword evidence="6" id="KW-1185">Reference proteome</keyword>
<dbReference type="Proteomes" id="UP000077381">
    <property type="component" value="Unassembled WGS sequence"/>
</dbReference>
<feature type="domain" description="ABC transporter" evidence="4">
    <location>
        <begin position="2"/>
        <end position="232"/>
    </location>
</feature>
<keyword evidence="3 5" id="KW-0067">ATP-binding</keyword>
<dbReference type="Pfam" id="PF08402">
    <property type="entry name" value="TOBE_2"/>
    <property type="match status" value="1"/>
</dbReference>
<comment type="caution">
    <text evidence="5">The sequence shown here is derived from an EMBL/GenBank/DDBJ whole genome shotgun (WGS) entry which is preliminary data.</text>
</comment>
<evidence type="ECO:0000256" key="3">
    <source>
        <dbReference type="ARBA" id="ARBA00022840"/>
    </source>
</evidence>
<dbReference type="STRING" id="1716141.STSP_30820"/>
<evidence type="ECO:0000256" key="1">
    <source>
        <dbReference type="ARBA" id="ARBA00022448"/>
    </source>
</evidence>
<evidence type="ECO:0000259" key="4">
    <source>
        <dbReference type="PROSITE" id="PS50893"/>
    </source>
</evidence>
<dbReference type="InterPro" id="IPR003439">
    <property type="entry name" value="ABC_transporter-like_ATP-bd"/>
</dbReference>
<dbReference type="SMART" id="SM00382">
    <property type="entry name" value="AAA"/>
    <property type="match status" value="1"/>
</dbReference>
<dbReference type="PANTHER" id="PTHR42781">
    <property type="entry name" value="SPERMIDINE/PUTRESCINE IMPORT ATP-BINDING PROTEIN POTA"/>
    <property type="match status" value="1"/>
</dbReference>
<dbReference type="GO" id="GO:0022857">
    <property type="term" value="F:transmembrane transporter activity"/>
    <property type="evidence" value="ECO:0007669"/>
    <property type="project" value="InterPro"/>
</dbReference>
<name>A0A177HUC5_9ACTN</name>
<dbReference type="InterPro" id="IPR050093">
    <property type="entry name" value="ABC_SmlMolc_Importer"/>
</dbReference>
<dbReference type="Gene3D" id="3.40.50.300">
    <property type="entry name" value="P-loop containing nucleotide triphosphate hydrolases"/>
    <property type="match status" value="1"/>
</dbReference>
<keyword evidence="2" id="KW-0547">Nucleotide-binding</keyword>
<dbReference type="InterPro" id="IPR013611">
    <property type="entry name" value="Transp-assoc_OB_typ2"/>
</dbReference>
<dbReference type="GO" id="GO:0043190">
    <property type="term" value="C:ATP-binding cassette (ABC) transporter complex"/>
    <property type="evidence" value="ECO:0007669"/>
    <property type="project" value="InterPro"/>
</dbReference>
<dbReference type="InterPro" id="IPR027417">
    <property type="entry name" value="P-loop_NTPase"/>
</dbReference>
<dbReference type="EMBL" id="LOHS01000075">
    <property type="protein sequence ID" value="OAH13728.1"/>
    <property type="molecule type" value="Genomic_DNA"/>
</dbReference>
<dbReference type="PROSITE" id="PS50893">
    <property type="entry name" value="ABC_TRANSPORTER_2"/>
    <property type="match status" value="1"/>
</dbReference>
<protein>
    <submittedName>
        <fullName evidence="5">Spermidine/putrescine import ATP-binding protein PotA</fullName>
        <ecNumber evidence="5">3.6.3.31</ecNumber>
    </submittedName>
</protein>
<evidence type="ECO:0000313" key="6">
    <source>
        <dbReference type="Proteomes" id="UP000077381"/>
    </source>
</evidence>
<accession>A0A177HUC5</accession>
<dbReference type="PATRIC" id="fig|1716141.3.peg.3242"/>
<dbReference type="OrthoDB" id="9802264at2"/>
<dbReference type="FunFam" id="3.40.50.300:FF:000133">
    <property type="entry name" value="Spermidine/putrescine import ATP-binding protein PotA"/>
    <property type="match status" value="1"/>
</dbReference>
<dbReference type="SUPFAM" id="SSF52540">
    <property type="entry name" value="P-loop containing nucleoside triphosphate hydrolases"/>
    <property type="match status" value="1"/>
</dbReference>
<dbReference type="SUPFAM" id="SSF50331">
    <property type="entry name" value="MOP-like"/>
    <property type="match status" value="1"/>
</dbReference>
<dbReference type="GO" id="GO:0016887">
    <property type="term" value="F:ATP hydrolysis activity"/>
    <property type="evidence" value="ECO:0007669"/>
    <property type="project" value="InterPro"/>
</dbReference>
<dbReference type="InterPro" id="IPR008995">
    <property type="entry name" value="Mo/tungstate-bd_C_term_dom"/>
</dbReference>
<dbReference type="EC" id="3.6.3.31" evidence="5"/>
<dbReference type="Pfam" id="PF00005">
    <property type="entry name" value="ABC_tran"/>
    <property type="match status" value="1"/>
</dbReference>
<dbReference type="RefSeq" id="WP_067277375.1">
    <property type="nucleotide sequence ID" value="NZ_LOHS01000075.1"/>
</dbReference>
<reference evidence="5 6" key="1">
    <citation type="submission" date="2015-12" db="EMBL/GenBank/DDBJ databases">
        <title>Genome sequence of Streptomyces sp. G25.</title>
        <authorList>
            <person name="Poehlein A."/>
            <person name="Roettig A."/>
            <person name="Hiessl S."/>
            <person name="Hauschild P."/>
            <person name="Schauer J."/>
            <person name="Madkour M.H."/>
            <person name="Al-Ansari A.M."/>
            <person name="Almakishah N.H."/>
            <person name="Steinbuechel A."/>
            <person name="Daniel R."/>
        </authorList>
    </citation>
    <scope>NUCLEOTIDE SEQUENCE [LARGE SCALE GENOMIC DNA]</scope>
    <source>
        <strain evidence="6">G25(2015)</strain>
    </source>
</reference>
<organism evidence="5 6">
    <name type="scientific">Streptomyces jeddahensis</name>
    <dbReference type="NCBI Taxonomy" id="1716141"/>
    <lineage>
        <taxon>Bacteria</taxon>
        <taxon>Bacillati</taxon>
        <taxon>Actinomycetota</taxon>
        <taxon>Actinomycetes</taxon>
        <taxon>Kitasatosporales</taxon>
        <taxon>Streptomycetaceae</taxon>
        <taxon>Streptomyces</taxon>
    </lineage>
</organism>
<dbReference type="PROSITE" id="PS00211">
    <property type="entry name" value="ABC_TRANSPORTER_1"/>
    <property type="match status" value="1"/>
</dbReference>
<evidence type="ECO:0000256" key="2">
    <source>
        <dbReference type="ARBA" id="ARBA00022741"/>
    </source>
</evidence>
<sequence length="339" mass="36777">MIEIKGVSHRFGRTRALDDVSLDIGEGEFSALLGPSGCGKTTLLRVLAGFETPDAGKVTLDGEDLLSVPPHRRPVNLMFQSFALFPHMSVERNVAYGLERERLPRREIRERVDAVLDTVGLTAYARRRPHELSGGQRQRVALARAIVKRPRLLLLDEPLSALDKQVRAEMQLELKRLQHEVGITFLVVTHDQEEAMSLADRIAVMNAGRIEQTDAPVTLYERPRTAFVAGFVGANNLFPGPDGITAVRPESIRICEGDGDGDPDAGGGRLTGTVVDVSFHGGTSHLAVRVPDLDRPVLVAVQGPSRVISGQQVSLSWPPDAAVHVPASTPVSPIEGEEP</sequence>
<keyword evidence="5" id="KW-0378">Hydrolase</keyword>
<dbReference type="GO" id="GO:0005524">
    <property type="term" value="F:ATP binding"/>
    <property type="evidence" value="ECO:0007669"/>
    <property type="project" value="UniProtKB-KW"/>
</dbReference>
<dbReference type="InterPro" id="IPR017871">
    <property type="entry name" value="ABC_transporter-like_CS"/>
</dbReference>
<proteinExistence type="predicted"/>
<keyword evidence="1" id="KW-0813">Transport</keyword>
<evidence type="ECO:0000313" key="5">
    <source>
        <dbReference type="EMBL" id="OAH13728.1"/>
    </source>
</evidence>
<dbReference type="PANTHER" id="PTHR42781:SF4">
    <property type="entry name" value="SPERMIDINE_PUTRESCINE IMPORT ATP-BINDING PROTEIN POTA"/>
    <property type="match status" value="1"/>
</dbReference>
<dbReference type="InterPro" id="IPR003593">
    <property type="entry name" value="AAA+_ATPase"/>
</dbReference>
<gene>
    <name evidence="5" type="primary">potA_4</name>
    <name evidence="5" type="ORF">STSP_30820</name>
</gene>
<dbReference type="AlphaFoldDB" id="A0A177HUC5"/>